<accession>A0A396H052</accession>
<dbReference type="Gramene" id="rna41268">
    <property type="protein sequence ID" value="RHN46746.1"/>
    <property type="gene ID" value="gene41268"/>
</dbReference>
<name>A0A396H052_MEDTR</name>
<proteinExistence type="predicted"/>
<dbReference type="AlphaFoldDB" id="A0A396H052"/>
<comment type="caution">
    <text evidence="1">The sequence shown here is derived from an EMBL/GenBank/DDBJ whole genome shotgun (WGS) entry which is preliminary data.</text>
</comment>
<evidence type="ECO:0000313" key="1">
    <source>
        <dbReference type="EMBL" id="RHN46746.1"/>
    </source>
</evidence>
<reference evidence="1" key="1">
    <citation type="journal article" date="2018" name="Nat. Plants">
        <title>Whole-genome landscape of Medicago truncatula symbiotic genes.</title>
        <authorList>
            <person name="Pecrix Y."/>
            <person name="Gamas P."/>
            <person name="Carrere S."/>
        </authorList>
    </citation>
    <scope>NUCLEOTIDE SEQUENCE</scope>
    <source>
        <tissue evidence="1">Leaves</tissue>
    </source>
</reference>
<gene>
    <name evidence="1" type="ORF">MtrunA17_Chr7g0245511</name>
</gene>
<dbReference type="EMBL" id="PSQE01000007">
    <property type="protein sequence ID" value="RHN46746.1"/>
    <property type="molecule type" value="Genomic_DNA"/>
</dbReference>
<dbReference type="Proteomes" id="UP000265566">
    <property type="component" value="Chromosome 7"/>
</dbReference>
<protein>
    <submittedName>
        <fullName evidence="1">Uncharacterized protein</fullName>
    </submittedName>
</protein>
<sequence length="150" mass="17572">MQLYNHMSNNAYNPESISTLSRKINERERDIEGGRRGSRPGPEAVLAVESSTAVITHQQKYKPKHEDSFPSFTKPVKKHESHFFFSISWTIHEQNHVYYQYRSRSGLHHKRGQLCLPKPLQPSSLIEMNPCVCSCKYYCNRPPWRCNLQH</sequence>
<organism evidence="1">
    <name type="scientific">Medicago truncatula</name>
    <name type="common">Barrel medic</name>
    <name type="synonym">Medicago tribuloides</name>
    <dbReference type="NCBI Taxonomy" id="3880"/>
    <lineage>
        <taxon>Eukaryota</taxon>
        <taxon>Viridiplantae</taxon>
        <taxon>Streptophyta</taxon>
        <taxon>Embryophyta</taxon>
        <taxon>Tracheophyta</taxon>
        <taxon>Spermatophyta</taxon>
        <taxon>Magnoliopsida</taxon>
        <taxon>eudicotyledons</taxon>
        <taxon>Gunneridae</taxon>
        <taxon>Pentapetalae</taxon>
        <taxon>rosids</taxon>
        <taxon>fabids</taxon>
        <taxon>Fabales</taxon>
        <taxon>Fabaceae</taxon>
        <taxon>Papilionoideae</taxon>
        <taxon>50 kb inversion clade</taxon>
        <taxon>NPAAA clade</taxon>
        <taxon>Hologalegina</taxon>
        <taxon>IRL clade</taxon>
        <taxon>Trifolieae</taxon>
        <taxon>Medicago</taxon>
    </lineage>
</organism>